<name>A0A397JNH0_9GLOM</name>
<evidence type="ECO:0000313" key="2">
    <source>
        <dbReference type="Proteomes" id="UP000266861"/>
    </source>
</evidence>
<reference evidence="1 2" key="1">
    <citation type="submission" date="2018-08" db="EMBL/GenBank/DDBJ databases">
        <title>Genome and evolution of the arbuscular mycorrhizal fungus Diversispora epigaea (formerly Glomus versiforme) and its bacterial endosymbionts.</title>
        <authorList>
            <person name="Sun X."/>
            <person name="Fei Z."/>
            <person name="Harrison M."/>
        </authorList>
    </citation>
    <scope>NUCLEOTIDE SEQUENCE [LARGE SCALE GENOMIC DNA]</scope>
    <source>
        <strain evidence="1 2">IT104</strain>
    </source>
</reference>
<organism evidence="1 2">
    <name type="scientific">Diversispora epigaea</name>
    <dbReference type="NCBI Taxonomy" id="1348612"/>
    <lineage>
        <taxon>Eukaryota</taxon>
        <taxon>Fungi</taxon>
        <taxon>Fungi incertae sedis</taxon>
        <taxon>Mucoromycota</taxon>
        <taxon>Glomeromycotina</taxon>
        <taxon>Glomeromycetes</taxon>
        <taxon>Diversisporales</taxon>
        <taxon>Diversisporaceae</taxon>
        <taxon>Diversispora</taxon>
    </lineage>
</organism>
<dbReference type="AlphaFoldDB" id="A0A397JNH0"/>
<proteinExistence type="predicted"/>
<sequence length="146" mass="17032">MGTQLMEDLLEIGVGLQELPFERGNVCGELCKTMGTQLMEDLLEIGVGLQELPFERGNVCGEPMEMLFYLTTVYYYIDMKSRQKSWRRFNEFILKKEPQYSDGTYTWIKPASNMGTLENDEEEFFKIFLDTPFTKEALAKEQIFSF</sequence>
<gene>
    <name evidence="1" type="ORF">Glove_23g131</name>
</gene>
<evidence type="ECO:0000313" key="1">
    <source>
        <dbReference type="EMBL" id="RHZ88368.1"/>
    </source>
</evidence>
<dbReference type="EMBL" id="PQFF01000021">
    <property type="protein sequence ID" value="RHZ88368.1"/>
    <property type="molecule type" value="Genomic_DNA"/>
</dbReference>
<comment type="caution">
    <text evidence="1">The sequence shown here is derived from an EMBL/GenBank/DDBJ whole genome shotgun (WGS) entry which is preliminary data.</text>
</comment>
<keyword evidence="2" id="KW-1185">Reference proteome</keyword>
<accession>A0A397JNH0</accession>
<dbReference type="Proteomes" id="UP000266861">
    <property type="component" value="Unassembled WGS sequence"/>
</dbReference>
<protein>
    <submittedName>
        <fullName evidence="1">Uncharacterized protein</fullName>
    </submittedName>
</protein>